<dbReference type="EMBL" id="NXIF01000045">
    <property type="protein sequence ID" value="PKI80042.1"/>
    <property type="molecule type" value="Genomic_DNA"/>
</dbReference>
<dbReference type="AlphaFoldDB" id="A0A2N1J0L6"/>
<keyword evidence="1" id="KW-0732">Signal</keyword>
<protein>
    <recommendedName>
        <fullName evidence="4">Lipoprotein</fullName>
    </recommendedName>
</protein>
<proteinExistence type="predicted"/>
<accession>A0A2N1J0L6</accession>
<feature type="signal peptide" evidence="1">
    <location>
        <begin position="1"/>
        <end position="25"/>
    </location>
</feature>
<keyword evidence="3" id="KW-1185">Reference proteome</keyword>
<gene>
    <name evidence="2" type="ORF">CP960_11405</name>
</gene>
<name>A0A2N1J0L6_9BACT</name>
<evidence type="ECO:0000256" key="1">
    <source>
        <dbReference type="SAM" id="SignalP"/>
    </source>
</evidence>
<reference evidence="2 3" key="1">
    <citation type="submission" date="2017-09" db="EMBL/GenBank/DDBJ databases">
        <title>Genomics of the genus Arcobacter.</title>
        <authorList>
            <person name="Perez-Cataluna A."/>
            <person name="Figueras M.J."/>
            <person name="Salas-Masso N."/>
        </authorList>
    </citation>
    <scope>NUCLEOTIDE SEQUENCE [LARGE SCALE GENOMIC DNA]</scope>
    <source>
        <strain evidence="2 3">DSM 18005</strain>
    </source>
</reference>
<dbReference type="Proteomes" id="UP000233248">
    <property type="component" value="Unassembled WGS sequence"/>
</dbReference>
<feature type="chain" id="PRO_5014651388" description="Lipoprotein" evidence="1">
    <location>
        <begin position="26"/>
        <end position="369"/>
    </location>
</feature>
<dbReference type="PROSITE" id="PS51257">
    <property type="entry name" value="PROKAR_LIPOPROTEIN"/>
    <property type="match status" value="1"/>
</dbReference>
<organism evidence="2 3">
    <name type="scientific">Malaciobacter halophilus</name>
    <dbReference type="NCBI Taxonomy" id="197482"/>
    <lineage>
        <taxon>Bacteria</taxon>
        <taxon>Pseudomonadati</taxon>
        <taxon>Campylobacterota</taxon>
        <taxon>Epsilonproteobacteria</taxon>
        <taxon>Campylobacterales</taxon>
        <taxon>Arcobacteraceae</taxon>
        <taxon>Malaciobacter</taxon>
    </lineage>
</organism>
<evidence type="ECO:0000313" key="3">
    <source>
        <dbReference type="Proteomes" id="UP000233248"/>
    </source>
</evidence>
<evidence type="ECO:0008006" key="4">
    <source>
        <dbReference type="Google" id="ProtNLM"/>
    </source>
</evidence>
<dbReference type="OrthoDB" id="9981929at2"/>
<sequence length="369" mass="42128">MKKLLFILTTILLTITFSGCLSQNAQGLYIPSSKEDLMEHKKLKVYFEDLTPIKTKEVLLNIKDFIEKSKVSYEIKFPEGIVHMPSKEKVFDGYNKNIPLFYYEGEELDYKTLSKTTSKKINKPFNMKFNLESGVLVSTKKYDTYNEILSDMFGISLLMLDTYKNDPKFTSKFQTSFRLVLDEKAFKEKKLGITVLRKGINPGPILKEQLSTYGFTLVDNPDDADKVVLFQTSGTFTGDELDANKDIKLFTDVSRITNADNLGSISMNLTKLSGHSSLHSAQAGLAFIGVSILFDVFFGGKSNLTFTYLNIIDKKEKKITNISKQFKTLEFKGFYISTIRSYRRALILFLEDESKNFGKGTRYKEKDLK</sequence>
<evidence type="ECO:0000313" key="2">
    <source>
        <dbReference type="EMBL" id="PKI80042.1"/>
    </source>
</evidence>
<comment type="caution">
    <text evidence="2">The sequence shown here is derived from an EMBL/GenBank/DDBJ whole genome shotgun (WGS) entry which is preliminary data.</text>
</comment>
<dbReference type="RefSeq" id="WP_101185621.1">
    <property type="nucleotide sequence ID" value="NZ_CP031218.1"/>
</dbReference>
<dbReference type="KEGG" id="ahs:AHALO_2019"/>